<accession>A0A3A4NRD7</accession>
<dbReference type="AlphaFoldDB" id="A0A3A4NRD7"/>
<protein>
    <submittedName>
        <fullName evidence="3">Right-handed parallel beta-helix repeat-containing protein</fullName>
    </submittedName>
</protein>
<evidence type="ECO:0000313" key="4">
    <source>
        <dbReference type="Proteomes" id="UP000265882"/>
    </source>
</evidence>
<dbReference type="InterPro" id="IPR039448">
    <property type="entry name" value="Beta_helix"/>
</dbReference>
<evidence type="ECO:0000259" key="2">
    <source>
        <dbReference type="Pfam" id="PF13229"/>
    </source>
</evidence>
<feature type="chain" id="PRO_5017414298" evidence="1">
    <location>
        <begin position="36"/>
        <end position="497"/>
    </location>
</feature>
<reference evidence="3 4" key="1">
    <citation type="journal article" date="2017" name="ISME J.">
        <title>Energy and carbon metabolisms in a deep terrestrial subsurface fluid microbial community.</title>
        <authorList>
            <person name="Momper L."/>
            <person name="Jungbluth S.P."/>
            <person name="Lee M.D."/>
            <person name="Amend J.P."/>
        </authorList>
    </citation>
    <scope>NUCLEOTIDE SEQUENCE [LARGE SCALE GENOMIC DNA]</scope>
    <source>
        <strain evidence="3">SURF_5</strain>
    </source>
</reference>
<dbReference type="EMBL" id="QZKU01000050">
    <property type="protein sequence ID" value="RJP23128.1"/>
    <property type="molecule type" value="Genomic_DNA"/>
</dbReference>
<comment type="caution">
    <text evidence="3">The sequence shown here is derived from an EMBL/GenBank/DDBJ whole genome shotgun (WGS) entry which is preliminary data.</text>
</comment>
<dbReference type="Gene3D" id="2.60.40.3880">
    <property type="match status" value="1"/>
</dbReference>
<sequence>MAKPSTRRRSNMKRLYVPVLLALAAAISAASPGSADTYYVPDDFVTIQAALDAAANGDEIIVRDGTHAGTDLTFAGKALTLRSENGPSACIIEGAESGWVFRFGNESSDSILDGFTITHGPAGGIVCMSYSSLAITNCIVTGNGGEMAGFGGGIYCSYSDPTITNCVITDNSLGAFGDGGGIMCWSASPTIANCVISGNSVGYMGAGGGIHCYYYSSPVITNCTITGNSATDNGGGGGIYSMNSTPVITNCTISGNSSHFAGGGLHFEGAAGLETLINCIVWGNETALDVGNEIYIGTYGHVLTVGSTDVRDRLGFDDVYVDPLAILNWLEGNINADPLFVGAGDFHLTAGSPCVDSGAAAAIDDDIDGDPRPRGAGFDMGSDEFYEVSMRLVPDADEASRGGSLGYDVTVTNHTDVVQTFEYWTMVRLPNGSMYPPSGALFGPHTVNLPPFASGSAHLSHAIPVIAPLGMYTYNAYIGPNPPLPTNERHFDFEVAP</sequence>
<dbReference type="InterPro" id="IPR011050">
    <property type="entry name" value="Pectin_lyase_fold/virulence"/>
</dbReference>
<keyword evidence="1" id="KW-0732">Signal</keyword>
<dbReference type="Proteomes" id="UP000265882">
    <property type="component" value="Unassembled WGS sequence"/>
</dbReference>
<organism evidence="3 4">
    <name type="scientific">Abyssobacteria bacterium (strain SURF_5)</name>
    <dbReference type="NCBI Taxonomy" id="2093360"/>
    <lineage>
        <taxon>Bacteria</taxon>
        <taxon>Pseudomonadati</taxon>
        <taxon>Candidatus Hydrogenedentota</taxon>
        <taxon>Candidatus Abyssobacteria</taxon>
    </lineage>
</organism>
<dbReference type="Pfam" id="PF13229">
    <property type="entry name" value="Beta_helix"/>
    <property type="match status" value="1"/>
</dbReference>
<proteinExistence type="predicted"/>
<name>A0A3A4NRD7_ABYX5</name>
<evidence type="ECO:0000256" key="1">
    <source>
        <dbReference type="SAM" id="SignalP"/>
    </source>
</evidence>
<feature type="signal peptide" evidence="1">
    <location>
        <begin position="1"/>
        <end position="35"/>
    </location>
</feature>
<dbReference type="Gene3D" id="2.160.20.10">
    <property type="entry name" value="Single-stranded right-handed beta-helix, Pectin lyase-like"/>
    <property type="match status" value="1"/>
</dbReference>
<gene>
    <name evidence="3" type="ORF">C4520_06860</name>
</gene>
<dbReference type="SMART" id="SM00710">
    <property type="entry name" value="PbH1"/>
    <property type="match status" value="6"/>
</dbReference>
<dbReference type="InterPro" id="IPR006626">
    <property type="entry name" value="PbH1"/>
</dbReference>
<dbReference type="SUPFAM" id="SSF51126">
    <property type="entry name" value="Pectin lyase-like"/>
    <property type="match status" value="1"/>
</dbReference>
<dbReference type="InterPro" id="IPR012334">
    <property type="entry name" value="Pectin_lyas_fold"/>
</dbReference>
<feature type="domain" description="Right handed beta helix" evidence="2">
    <location>
        <begin position="179"/>
        <end position="291"/>
    </location>
</feature>
<evidence type="ECO:0000313" key="3">
    <source>
        <dbReference type="EMBL" id="RJP23128.1"/>
    </source>
</evidence>